<organism evidence="7 8">
    <name type="scientific">Sphingobacterium detergens</name>
    <dbReference type="NCBI Taxonomy" id="1145106"/>
    <lineage>
        <taxon>Bacteria</taxon>
        <taxon>Pseudomonadati</taxon>
        <taxon>Bacteroidota</taxon>
        <taxon>Sphingobacteriia</taxon>
        <taxon>Sphingobacteriales</taxon>
        <taxon>Sphingobacteriaceae</taxon>
        <taxon>Sphingobacterium</taxon>
    </lineage>
</organism>
<gene>
    <name evidence="7" type="ORF">DFQ12_2074</name>
</gene>
<evidence type="ECO:0000259" key="6">
    <source>
        <dbReference type="Pfam" id="PF26002"/>
    </source>
</evidence>
<evidence type="ECO:0000256" key="3">
    <source>
        <dbReference type="ARBA" id="ARBA00022989"/>
    </source>
</evidence>
<dbReference type="Gene3D" id="2.40.50.100">
    <property type="match status" value="1"/>
</dbReference>
<dbReference type="Proteomes" id="UP000286246">
    <property type="component" value="Unassembled WGS sequence"/>
</dbReference>
<comment type="subcellular location">
    <subcellularLocation>
        <location evidence="1">Membrane</location>
        <topology evidence="1">Single-pass membrane protein</topology>
    </subcellularLocation>
</comment>
<evidence type="ECO:0000313" key="8">
    <source>
        <dbReference type="Proteomes" id="UP000286246"/>
    </source>
</evidence>
<keyword evidence="4 5" id="KW-0472">Membrane</keyword>
<sequence length="422" mass="48601">MNKNSNEAHIYSEDMHDIVAKPPSWLLRWGLTLIFLILSAIIAISAFLRYPDIIQANFKINTLNAPKALVPKISGSIVRLFVEDRQEVKEGDVIAWLESSANHQQILDLLEKLRLLRKSQNSDQFINFNAPDDLDLGELQNAYQTFYESYLSYKSAFVGGVYLKQRAFLLKEMDYQKKEQKKLFDQKTIYERDYQLAKKQHNSYQILADKKVISPMEMQEQESKLLSKQQPVEQIVQTILSNDANTVTKQKELSELDNKITTERKTFLQALNSLISEAELWKKQHTITASQSGRISFASIIQEKQYVEANRPLFYIDPGNSQYFCEMYVKQNNMGKVKMGQKVLLKMSSYPFEEYGAVEGEIEKITDIPYQDSIYLSKVKLSPNKNAKIILKTGMTGTANIVTDNSSLLQRFGRSVMHNMVR</sequence>
<dbReference type="InterPro" id="IPR058982">
    <property type="entry name" value="Beta-barrel_AprE"/>
</dbReference>
<accession>A0A420BKW4</accession>
<dbReference type="AlphaFoldDB" id="A0A420BKW4"/>
<evidence type="ECO:0000313" key="7">
    <source>
        <dbReference type="EMBL" id="RKE57196.1"/>
    </source>
</evidence>
<dbReference type="InterPro" id="IPR050739">
    <property type="entry name" value="MFP"/>
</dbReference>
<evidence type="ECO:0000256" key="2">
    <source>
        <dbReference type="ARBA" id="ARBA00022692"/>
    </source>
</evidence>
<feature type="transmembrane region" description="Helical" evidence="5">
    <location>
        <begin position="29"/>
        <end position="50"/>
    </location>
</feature>
<keyword evidence="3 5" id="KW-1133">Transmembrane helix</keyword>
<dbReference type="Pfam" id="PF26002">
    <property type="entry name" value="Beta-barrel_AprE"/>
    <property type="match status" value="1"/>
</dbReference>
<dbReference type="PANTHER" id="PTHR30386:SF26">
    <property type="entry name" value="TRANSPORT PROTEIN COMB"/>
    <property type="match status" value="1"/>
</dbReference>
<protein>
    <submittedName>
        <fullName evidence="7">HlyD family secretion protein</fullName>
    </submittedName>
</protein>
<comment type="caution">
    <text evidence="7">The sequence shown here is derived from an EMBL/GenBank/DDBJ whole genome shotgun (WGS) entry which is preliminary data.</text>
</comment>
<evidence type="ECO:0000256" key="4">
    <source>
        <dbReference type="ARBA" id="ARBA00023136"/>
    </source>
</evidence>
<keyword evidence="8" id="KW-1185">Reference proteome</keyword>
<dbReference type="Gene3D" id="2.40.30.170">
    <property type="match status" value="1"/>
</dbReference>
<dbReference type="PRINTS" id="PR01490">
    <property type="entry name" value="RTXTOXIND"/>
</dbReference>
<dbReference type="PANTHER" id="PTHR30386">
    <property type="entry name" value="MEMBRANE FUSION SUBUNIT OF EMRAB-TOLC MULTIDRUG EFFLUX PUMP"/>
    <property type="match status" value="1"/>
</dbReference>
<reference evidence="7 8" key="1">
    <citation type="submission" date="2018-09" db="EMBL/GenBank/DDBJ databases">
        <title>Genomic Encyclopedia of Type Strains, Phase III (KMG-III): the genomes of soil and plant-associated and newly described type strains.</title>
        <authorList>
            <person name="Whitman W."/>
        </authorList>
    </citation>
    <scope>NUCLEOTIDE SEQUENCE [LARGE SCALE GENOMIC DNA]</scope>
    <source>
        <strain evidence="7 8">CECT 7938</strain>
    </source>
</reference>
<dbReference type="EMBL" id="RAPY01000001">
    <property type="protein sequence ID" value="RKE57196.1"/>
    <property type="molecule type" value="Genomic_DNA"/>
</dbReference>
<feature type="domain" description="AprE-like beta-barrel" evidence="6">
    <location>
        <begin position="325"/>
        <end position="403"/>
    </location>
</feature>
<evidence type="ECO:0000256" key="1">
    <source>
        <dbReference type="ARBA" id="ARBA00004167"/>
    </source>
</evidence>
<evidence type="ECO:0000256" key="5">
    <source>
        <dbReference type="SAM" id="Phobius"/>
    </source>
</evidence>
<keyword evidence="2 5" id="KW-0812">Transmembrane</keyword>
<proteinExistence type="predicted"/>
<name>A0A420BKW4_SPHD1</name>
<dbReference type="GO" id="GO:0016020">
    <property type="term" value="C:membrane"/>
    <property type="evidence" value="ECO:0007669"/>
    <property type="project" value="UniProtKB-SubCell"/>
</dbReference>